<feature type="chain" id="PRO_5045908306" evidence="1">
    <location>
        <begin position="19"/>
        <end position="98"/>
    </location>
</feature>
<dbReference type="PROSITE" id="PS51257">
    <property type="entry name" value="PROKAR_LIPOPROTEIN"/>
    <property type="match status" value="1"/>
</dbReference>
<gene>
    <name evidence="2" type="ORF">PRZ48_011145</name>
</gene>
<keyword evidence="3" id="KW-1185">Reference proteome</keyword>
<accession>A0ABR0EAK2</accession>
<reference evidence="2 3" key="1">
    <citation type="journal article" date="2023" name="G3 (Bethesda)">
        <title>A chromosome-level genome assembly of Zasmidium syzygii isolated from banana leaves.</title>
        <authorList>
            <person name="van Westerhoven A.C."/>
            <person name="Mehrabi R."/>
            <person name="Talebi R."/>
            <person name="Steentjes M.B.F."/>
            <person name="Corcolon B."/>
            <person name="Chong P.A."/>
            <person name="Kema G.H.J."/>
            <person name="Seidl M.F."/>
        </authorList>
    </citation>
    <scope>NUCLEOTIDE SEQUENCE [LARGE SCALE GENOMIC DNA]</scope>
    <source>
        <strain evidence="2 3">P124</strain>
    </source>
</reference>
<organism evidence="2 3">
    <name type="scientific">Zasmidium cellare</name>
    <name type="common">Wine cellar mold</name>
    <name type="synonym">Racodium cellare</name>
    <dbReference type="NCBI Taxonomy" id="395010"/>
    <lineage>
        <taxon>Eukaryota</taxon>
        <taxon>Fungi</taxon>
        <taxon>Dikarya</taxon>
        <taxon>Ascomycota</taxon>
        <taxon>Pezizomycotina</taxon>
        <taxon>Dothideomycetes</taxon>
        <taxon>Dothideomycetidae</taxon>
        <taxon>Mycosphaerellales</taxon>
        <taxon>Mycosphaerellaceae</taxon>
        <taxon>Zasmidium</taxon>
    </lineage>
</organism>
<dbReference type="EMBL" id="JAXOVC010000008">
    <property type="protein sequence ID" value="KAK4498487.1"/>
    <property type="molecule type" value="Genomic_DNA"/>
</dbReference>
<feature type="signal peptide" evidence="1">
    <location>
        <begin position="1"/>
        <end position="18"/>
    </location>
</feature>
<keyword evidence="1" id="KW-0732">Signal</keyword>
<protein>
    <submittedName>
        <fullName evidence="2">Uncharacterized protein</fullName>
    </submittedName>
</protein>
<evidence type="ECO:0000313" key="3">
    <source>
        <dbReference type="Proteomes" id="UP001305779"/>
    </source>
</evidence>
<name>A0ABR0EAK2_ZASCE</name>
<proteinExistence type="predicted"/>
<evidence type="ECO:0000256" key="1">
    <source>
        <dbReference type="SAM" id="SignalP"/>
    </source>
</evidence>
<comment type="caution">
    <text evidence="2">The sequence shown here is derived from an EMBL/GenBank/DDBJ whole genome shotgun (WGS) entry which is preliminary data.</text>
</comment>
<dbReference type="Proteomes" id="UP001305779">
    <property type="component" value="Unassembled WGS sequence"/>
</dbReference>
<sequence length="98" mass="10369">MKAVSLIVAACLVGLGCAAPVQDKRQTYSPVNGFYVGEEGEAAEAEILKRQTYSPKNGFYAGAEGEAAEVEILKRQGYNPKFGYYAVTAGKEGEAAEA</sequence>
<evidence type="ECO:0000313" key="2">
    <source>
        <dbReference type="EMBL" id="KAK4498487.1"/>
    </source>
</evidence>